<dbReference type="Proteomes" id="UP001149009">
    <property type="component" value="Unassembled WGS sequence"/>
</dbReference>
<evidence type="ECO:0000313" key="1">
    <source>
        <dbReference type="EMBL" id="MCT8988851.1"/>
    </source>
</evidence>
<accession>A0A9X3B8H2</accession>
<dbReference type="AlphaFoldDB" id="A0A9X3B8H2"/>
<dbReference type="Pfam" id="PF09707">
    <property type="entry name" value="Cas_Cas2CT1978"/>
    <property type="match status" value="1"/>
</dbReference>
<dbReference type="InterPro" id="IPR010152">
    <property type="entry name" value="CRISPR-assoc_prot_Cas2_sub"/>
</dbReference>
<evidence type="ECO:0000313" key="2">
    <source>
        <dbReference type="Proteomes" id="UP001149009"/>
    </source>
</evidence>
<proteinExistence type="predicted"/>
<sequence>MPMVVVITRDVEPRYRGFLGSTMLELAAGVYAHPRMSAGVRTRIWEVLSDWHLQLGQGSIVMTWADSSANGGLGLLTLGEPPKQIIAHDAMLLVRRALRS</sequence>
<name>A0A9X3B8H2_9HYPH</name>
<dbReference type="NCBIfam" id="TIGR01873">
    <property type="entry name" value="cas_CT1978"/>
    <property type="match status" value="1"/>
</dbReference>
<protein>
    <submittedName>
        <fullName evidence="1">Type I-E CRISPR-associated endoribonuclease Cas2e</fullName>
    </submittedName>
</protein>
<dbReference type="RefSeq" id="WP_261513489.1">
    <property type="nucleotide sequence ID" value="NZ_JAODNV010000003.1"/>
</dbReference>
<gene>
    <name evidence="1" type="primary">cas2e</name>
    <name evidence="1" type="ORF">NYR54_00880</name>
</gene>
<comment type="caution">
    <text evidence="1">The sequence shown here is derived from an EMBL/GenBank/DDBJ whole genome shotgun (WGS) entry which is preliminary data.</text>
</comment>
<keyword evidence="2" id="KW-1185">Reference proteome</keyword>
<organism evidence="1 2">
    <name type="scientific">Chelativorans petroleitrophicus</name>
    <dbReference type="NCBI Taxonomy" id="2975484"/>
    <lineage>
        <taxon>Bacteria</taxon>
        <taxon>Pseudomonadati</taxon>
        <taxon>Pseudomonadota</taxon>
        <taxon>Alphaproteobacteria</taxon>
        <taxon>Hyphomicrobiales</taxon>
        <taxon>Phyllobacteriaceae</taxon>
        <taxon>Chelativorans</taxon>
    </lineage>
</organism>
<dbReference type="EMBL" id="JAODNV010000003">
    <property type="protein sequence ID" value="MCT8988851.1"/>
    <property type="molecule type" value="Genomic_DNA"/>
</dbReference>
<dbReference type="Gene3D" id="3.30.70.240">
    <property type="match status" value="1"/>
</dbReference>
<reference evidence="1" key="1">
    <citation type="submission" date="2022-08" db="EMBL/GenBank/DDBJ databases">
        <title>Chelativorans sichuanense sp. nov., a paraffin oil-degrading bacterium isolated from a mixture of oil-based drill cuttings and paddy soil.</title>
        <authorList>
            <person name="Yu J."/>
            <person name="Liu H."/>
            <person name="Chen Q."/>
        </authorList>
    </citation>
    <scope>NUCLEOTIDE SEQUENCE</scope>
    <source>
        <strain evidence="1">SCAU 2101</strain>
    </source>
</reference>